<evidence type="ECO:0000256" key="1">
    <source>
        <dbReference type="ARBA" id="ARBA00022574"/>
    </source>
</evidence>
<feature type="repeat" description="WD" evidence="3">
    <location>
        <begin position="145"/>
        <end position="188"/>
    </location>
</feature>
<dbReference type="SUPFAM" id="SSF50978">
    <property type="entry name" value="WD40 repeat-like"/>
    <property type="match status" value="1"/>
</dbReference>
<evidence type="ECO:0000256" key="3">
    <source>
        <dbReference type="PROSITE-ProRule" id="PRU00221"/>
    </source>
</evidence>
<sequence>MSGNIPYEPELPDLSQIQTDCIKLSRSQDESWAGDEARKYFENSSSSRYSSMLPPVLLRKKRESLCKLQVVRGIGRTTRHAVQRHCQLTSELINRLGLSTELHGHQGCVNCIEFNDNGRLLVSGSDDYQLMLWDVHSRKKLQAYTTSHSGNIFSVKFLPSCGTGLLVSGAGDKKVEVRDISTSRLLHSCTCHSSRVKRLATSPHLQHTFFSAAEDGTVLQYDLRTPHQCDRSPCNVVIDLRSLASQGHPNEVKCAAISPRDPNLLAVGANDPFVRIFDRRMIKLSKMQSGMPPMGMHGGGAVNGDMLPLGCCQYYVPGHLPPSQQRVQRRIRSLATTYLSYSSSGQYLLANMGGENIYLYDTFNPLPPVRYAPPTRSCFSSDEKGSCDHLTETSNGVNASSSNGMSSSSSNGITASSANGVSSSSNGFYMPSTTPPSPPSPTIPEVLPPHVEALKEKASELCKTENWAAAVMTFNEALQAAPESALLFRNRAAVLIKRNWEGDTYAALRDSFRAMSLEPNHPKAYHRITKCLHKLCRFDEAKYCMDDFRKHHAALSRSPSYCALYTNILDEVFQSSVGNESSSSKNETHGSASSQDQIPSNNLSPEQQRRLKAFDYVSYYAGHCNTTTDIKEAVFLGQSGEFVAAGSDDGNMFIWETATGNLVRIMPADENIVNCVQCHPSASMVVTSGIDHTVKIWEPLGESQVNTDADLVYTTGRNQTRMKEDPLELLFMHMGDLTHVFSSNELGRGISRGSRASFGLSLFRREADDDDDDGEVPQHAFEFLRIPRPDGGSDGSGGAGGAAGSDVQCRTC</sequence>
<feature type="compositionally biased region" description="Gly residues" evidence="4">
    <location>
        <begin position="792"/>
        <end position="803"/>
    </location>
</feature>
<evidence type="ECO:0000313" key="7">
    <source>
        <dbReference type="RefSeq" id="XP_047740724.1"/>
    </source>
</evidence>
<dbReference type="InterPro" id="IPR019775">
    <property type="entry name" value="WD40_repeat_CS"/>
</dbReference>
<dbReference type="SUPFAM" id="SSF48452">
    <property type="entry name" value="TPR-like"/>
    <property type="match status" value="1"/>
</dbReference>
<feature type="repeat" description="WD" evidence="3">
    <location>
        <begin position="102"/>
        <end position="143"/>
    </location>
</feature>
<dbReference type="Gene3D" id="1.25.40.10">
    <property type="entry name" value="Tetratricopeptide repeat domain"/>
    <property type="match status" value="1"/>
</dbReference>
<feature type="compositionally biased region" description="Polar residues" evidence="4">
    <location>
        <begin position="589"/>
        <end position="603"/>
    </location>
</feature>
<dbReference type="InterPro" id="IPR001680">
    <property type="entry name" value="WD40_rpt"/>
</dbReference>
<dbReference type="GeneID" id="108664673"/>
<keyword evidence="2" id="KW-0677">Repeat</keyword>
<dbReference type="InterPro" id="IPR036322">
    <property type="entry name" value="WD40_repeat_dom_sf"/>
</dbReference>
<keyword evidence="1 3" id="KW-0853">WD repeat</keyword>
<evidence type="ECO:0000313" key="6">
    <source>
        <dbReference type="RefSeq" id="XP_018006827.1"/>
    </source>
</evidence>
<feature type="region of interest" description="Disordered" evidence="4">
    <location>
        <begin position="579"/>
        <end position="603"/>
    </location>
</feature>
<dbReference type="PROSITE" id="PS50082">
    <property type="entry name" value="WD_REPEATS_2"/>
    <property type="match status" value="4"/>
</dbReference>
<dbReference type="Gene3D" id="2.130.10.10">
    <property type="entry name" value="YVTN repeat-like/Quinoprotein amine dehydrogenase"/>
    <property type="match status" value="2"/>
</dbReference>
<dbReference type="Proteomes" id="UP000694843">
    <property type="component" value="Unplaced"/>
</dbReference>
<dbReference type="PANTHER" id="PTHR15574:SF40">
    <property type="entry name" value="WD AND TETRATRICOPEPTIDE REPEATS PROTEIN 1"/>
    <property type="match status" value="1"/>
</dbReference>
<name>A0A8B7MZ21_HYAAZ</name>
<keyword evidence="5" id="KW-1185">Reference proteome</keyword>
<dbReference type="RefSeq" id="XP_018006827.1">
    <property type="nucleotide sequence ID" value="XM_018151338.2"/>
</dbReference>
<dbReference type="AlphaFoldDB" id="A0A8B7MZ21"/>
<feature type="region of interest" description="Disordered" evidence="4">
    <location>
        <begin position="785"/>
        <end position="812"/>
    </location>
</feature>
<feature type="region of interest" description="Disordered" evidence="4">
    <location>
        <begin position="382"/>
        <end position="418"/>
    </location>
</feature>
<organism evidence="5 6">
    <name type="scientific">Hyalella azteca</name>
    <name type="common">Amphipod</name>
    <dbReference type="NCBI Taxonomy" id="294128"/>
    <lineage>
        <taxon>Eukaryota</taxon>
        <taxon>Metazoa</taxon>
        <taxon>Ecdysozoa</taxon>
        <taxon>Arthropoda</taxon>
        <taxon>Crustacea</taxon>
        <taxon>Multicrustacea</taxon>
        <taxon>Malacostraca</taxon>
        <taxon>Eumalacostraca</taxon>
        <taxon>Peracarida</taxon>
        <taxon>Amphipoda</taxon>
        <taxon>Senticaudata</taxon>
        <taxon>Talitrida</taxon>
        <taxon>Talitroidea</taxon>
        <taxon>Hyalellidae</taxon>
        <taxon>Hyalella</taxon>
    </lineage>
</organism>
<feature type="compositionally biased region" description="Basic and acidic residues" evidence="4">
    <location>
        <begin position="382"/>
        <end position="391"/>
    </location>
</feature>
<evidence type="ECO:0000256" key="4">
    <source>
        <dbReference type="SAM" id="MobiDB-lite"/>
    </source>
</evidence>
<evidence type="ECO:0000256" key="2">
    <source>
        <dbReference type="ARBA" id="ARBA00022737"/>
    </source>
</evidence>
<dbReference type="KEGG" id="hazt:108664673"/>
<feature type="repeat" description="WD" evidence="3">
    <location>
        <begin position="639"/>
        <end position="665"/>
    </location>
</feature>
<dbReference type="RefSeq" id="XP_047740724.1">
    <property type="nucleotide sequence ID" value="XM_047884768.1"/>
</dbReference>
<dbReference type="CTD" id="37073"/>
<feature type="repeat" description="WD" evidence="3">
    <location>
        <begin position="666"/>
        <end position="698"/>
    </location>
</feature>
<dbReference type="SMART" id="SM00320">
    <property type="entry name" value="WD40"/>
    <property type="match status" value="6"/>
</dbReference>
<dbReference type="InterPro" id="IPR015943">
    <property type="entry name" value="WD40/YVTN_repeat-like_dom_sf"/>
</dbReference>
<dbReference type="InterPro" id="IPR011990">
    <property type="entry name" value="TPR-like_helical_dom_sf"/>
</dbReference>
<protein>
    <submittedName>
        <fullName evidence="6 7">WD and tetratricopeptide repeats protein 1-like</fullName>
    </submittedName>
</protein>
<dbReference type="GO" id="GO:0005737">
    <property type="term" value="C:cytoplasm"/>
    <property type="evidence" value="ECO:0007669"/>
    <property type="project" value="TreeGrafter"/>
</dbReference>
<gene>
    <name evidence="6 7" type="primary">LOC108664673</name>
</gene>
<proteinExistence type="predicted"/>
<dbReference type="PANTHER" id="PTHR15574">
    <property type="entry name" value="WD REPEAT DOMAIN-CONTAINING FAMILY"/>
    <property type="match status" value="1"/>
</dbReference>
<reference evidence="6 7" key="1">
    <citation type="submission" date="2025-04" db="UniProtKB">
        <authorList>
            <consortium name="RefSeq"/>
        </authorList>
    </citation>
    <scope>IDENTIFICATION</scope>
    <source>
        <tissue evidence="6 7">Whole organism</tissue>
    </source>
</reference>
<dbReference type="Pfam" id="PF00400">
    <property type="entry name" value="WD40"/>
    <property type="match status" value="5"/>
</dbReference>
<dbReference type="GO" id="GO:0080008">
    <property type="term" value="C:Cul4-RING E3 ubiquitin ligase complex"/>
    <property type="evidence" value="ECO:0007669"/>
    <property type="project" value="TreeGrafter"/>
</dbReference>
<accession>A0A8B7MZ21</accession>
<feature type="compositionally biased region" description="Low complexity" evidence="4">
    <location>
        <begin position="394"/>
        <end position="418"/>
    </location>
</feature>
<dbReference type="OMA" id="YKQRYVG"/>
<evidence type="ECO:0000313" key="5">
    <source>
        <dbReference type="Proteomes" id="UP000694843"/>
    </source>
</evidence>
<dbReference type="PROSITE" id="PS50294">
    <property type="entry name" value="WD_REPEATS_REGION"/>
    <property type="match status" value="2"/>
</dbReference>
<dbReference type="OrthoDB" id="4869960at2759"/>
<dbReference type="GO" id="GO:0045717">
    <property type="term" value="P:negative regulation of fatty acid biosynthetic process"/>
    <property type="evidence" value="ECO:0007669"/>
    <property type="project" value="TreeGrafter"/>
</dbReference>
<dbReference type="InterPro" id="IPR045151">
    <property type="entry name" value="DCAF8"/>
</dbReference>
<dbReference type="PROSITE" id="PS00678">
    <property type="entry name" value="WD_REPEATS_1"/>
    <property type="match status" value="1"/>
</dbReference>